<dbReference type="AlphaFoldDB" id="A0AA40DHU5"/>
<keyword evidence="1" id="KW-0812">Transmembrane</keyword>
<feature type="transmembrane region" description="Helical" evidence="1">
    <location>
        <begin position="268"/>
        <end position="289"/>
    </location>
</feature>
<evidence type="ECO:0000313" key="4">
    <source>
        <dbReference type="Proteomes" id="UP001172101"/>
    </source>
</evidence>
<keyword evidence="4" id="KW-1185">Reference proteome</keyword>
<evidence type="ECO:0000256" key="1">
    <source>
        <dbReference type="SAM" id="Phobius"/>
    </source>
</evidence>
<feature type="transmembrane region" description="Helical" evidence="1">
    <location>
        <begin position="243"/>
        <end position="262"/>
    </location>
</feature>
<keyword evidence="1" id="KW-1133">Transmembrane helix</keyword>
<reference evidence="3" key="1">
    <citation type="submission" date="2023-06" db="EMBL/GenBank/DDBJ databases">
        <title>Genome-scale phylogeny and comparative genomics of the fungal order Sordariales.</title>
        <authorList>
            <consortium name="Lawrence Berkeley National Laboratory"/>
            <person name="Hensen N."/>
            <person name="Bonometti L."/>
            <person name="Westerberg I."/>
            <person name="Brannstrom I.O."/>
            <person name="Guillou S."/>
            <person name="Cros-Aarteil S."/>
            <person name="Calhoun S."/>
            <person name="Haridas S."/>
            <person name="Kuo A."/>
            <person name="Mondo S."/>
            <person name="Pangilinan J."/>
            <person name="Riley R."/>
            <person name="LaButti K."/>
            <person name="Andreopoulos B."/>
            <person name="Lipzen A."/>
            <person name="Chen C."/>
            <person name="Yanf M."/>
            <person name="Daum C."/>
            <person name="Ng V."/>
            <person name="Clum A."/>
            <person name="Steindorff A."/>
            <person name="Ohm R."/>
            <person name="Martin F."/>
            <person name="Silar P."/>
            <person name="Natvig D."/>
            <person name="Lalanne C."/>
            <person name="Gautier V."/>
            <person name="Ament-velasquez S.L."/>
            <person name="Kruys A."/>
            <person name="Hutchinson M.I."/>
            <person name="Powell A.J."/>
            <person name="Barry K."/>
            <person name="Miller A.N."/>
            <person name="Grigoriev I.V."/>
            <person name="Debuchy R."/>
            <person name="Gladieux P."/>
            <person name="Thoren M.H."/>
            <person name="Johannesson H."/>
        </authorList>
    </citation>
    <scope>NUCLEOTIDE SEQUENCE</scope>
    <source>
        <strain evidence="3">SMH2392-1A</strain>
    </source>
</reference>
<comment type="caution">
    <text evidence="3">The sequence shown here is derived from an EMBL/GenBank/DDBJ whole genome shotgun (WGS) entry which is preliminary data.</text>
</comment>
<dbReference type="PANTHER" id="PTHR34502">
    <property type="entry name" value="DUF6594 DOMAIN-CONTAINING PROTEIN-RELATED"/>
    <property type="match status" value="1"/>
</dbReference>
<dbReference type="InterPro" id="IPR046529">
    <property type="entry name" value="DUF6594"/>
</dbReference>
<feature type="transmembrane region" description="Helical" evidence="1">
    <location>
        <begin position="213"/>
        <end position="236"/>
    </location>
</feature>
<feature type="domain" description="DUF6594" evidence="2">
    <location>
        <begin position="4"/>
        <end position="280"/>
    </location>
</feature>
<evidence type="ECO:0000313" key="3">
    <source>
        <dbReference type="EMBL" id="KAK0701901.1"/>
    </source>
</evidence>
<keyword evidence="1" id="KW-0472">Membrane</keyword>
<name>A0AA40DHU5_9PEZI</name>
<dbReference type="PANTHER" id="PTHR34502:SF5">
    <property type="entry name" value="DUF6594 DOMAIN-CONTAINING PROTEIN"/>
    <property type="match status" value="1"/>
</dbReference>
<proteinExistence type="predicted"/>
<dbReference type="Pfam" id="PF20237">
    <property type="entry name" value="DUF6594"/>
    <property type="match status" value="1"/>
</dbReference>
<dbReference type="GeneID" id="85331077"/>
<evidence type="ECO:0000259" key="2">
    <source>
        <dbReference type="Pfam" id="PF20237"/>
    </source>
</evidence>
<dbReference type="Proteomes" id="UP001172101">
    <property type="component" value="Unassembled WGS sequence"/>
</dbReference>
<accession>A0AA40DHU5</accession>
<protein>
    <recommendedName>
        <fullName evidence="2">DUF6594 domain-containing protein</fullName>
    </recommendedName>
</protein>
<gene>
    <name evidence="3" type="ORF">B0T26DRAFT_865916</name>
</gene>
<dbReference type="RefSeq" id="XP_060289565.1">
    <property type="nucleotide sequence ID" value="XM_060447807.1"/>
</dbReference>
<dbReference type="EMBL" id="JAUIRO010000009">
    <property type="protein sequence ID" value="KAK0701901.1"/>
    <property type="molecule type" value="Genomic_DNA"/>
</dbReference>
<organism evidence="3 4">
    <name type="scientific">Lasiosphaeria miniovina</name>
    <dbReference type="NCBI Taxonomy" id="1954250"/>
    <lineage>
        <taxon>Eukaryota</taxon>
        <taxon>Fungi</taxon>
        <taxon>Dikarya</taxon>
        <taxon>Ascomycota</taxon>
        <taxon>Pezizomycotina</taxon>
        <taxon>Sordariomycetes</taxon>
        <taxon>Sordariomycetidae</taxon>
        <taxon>Sordariales</taxon>
        <taxon>Lasiosphaeriaceae</taxon>
        <taxon>Lasiosphaeria</taxon>
    </lineage>
</organism>
<sequence>MEGYAKLASLMGAYPDVAIVRRFSALNMQRVLYLQAELVEMEFQLRRIEEEDKQSADVERSDCAFDWIALRGYREPIPSIPDRRWALMTAISSKLKEYNDAVLVQTSIIKLDKPSAQSLQTLRVLLAPSSGNNIGLSGLDALVWERPDKLDLLVLQPQKSESIFSSLLSNKIIYWLHQVIFYPIVKTSDPTRLDSVHVTTDTTYYSSSTLQNIVRLIATALSSLLPVIAIAVLYNLNTTPDRLWAVAGFTFLFSLALGIFTRGDIVDVFAASAAFAAVQVVFVGSVITAEKVN</sequence>